<feature type="domain" description="Class II Histidinyl-tRNA synthetase (HisRS)-like catalytic core" evidence="11">
    <location>
        <begin position="24"/>
        <end position="191"/>
    </location>
</feature>
<dbReference type="GO" id="GO:0000105">
    <property type="term" value="P:L-histidine biosynthetic process"/>
    <property type="evidence" value="ECO:0007669"/>
    <property type="project" value="UniProtKB-UniRule"/>
</dbReference>
<dbReference type="PIRSF" id="PIRSF001549">
    <property type="entry name" value="His-tRNA_synth"/>
    <property type="match status" value="1"/>
</dbReference>
<name>A0A549TB56_9HYPH</name>
<evidence type="ECO:0000256" key="10">
    <source>
        <dbReference type="PIRSR" id="PIRSR001549-1"/>
    </source>
</evidence>
<evidence type="ECO:0000256" key="4">
    <source>
        <dbReference type="ARBA" id="ARBA00011496"/>
    </source>
</evidence>
<dbReference type="UniPathway" id="UPA00031">
    <property type="reaction ID" value="UER00006"/>
</dbReference>
<organism evidence="12 13">
    <name type="scientific">Rhizobium straminoryzae</name>
    <dbReference type="NCBI Taxonomy" id="1387186"/>
    <lineage>
        <taxon>Bacteria</taxon>
        <taxon>Pseudomonadati</taxon>
        <taxon>Pseudomonadota</taxon>
        <taxon>Alphaproteobacteria</taxon>
        <taxon>Hyphomicrobiales</taxon>
        <taxon>Rhizobiaceae</taxon>
        <taxon>Rhizobium/Agrobacterium group</taxon>
        <taxon>Rhizobium</taxon>
    </lineage>
</organism>
<feature type="binding site" evidence="10">
    <location>
        <begin position="318"/>
        <end position="319"/>
    </location>
    <ligand>
        <name>L-histidine</name>
        <dbReference type="ChEBI" id="CHEBI:57595"/>
    </ligand>
</feature>
<feature type="binding site" evidence="10">
    <location>
        <position position="314"/>
    </location>
    <ligand>
        <name>L-histidine</name>
        <dbReference type="ChEBI" id="CHEBI:57595"/>
    </ligand>
</feature>
<keyword evidence="9" id="KW-0028">Amino-acid biosynthesis</keyword>
<comment type="subcellular location">
    <subcellularLocation>
        <location evidence="1 9">Cytoplasm</location>
    </subcellularLocation>
</comment>
<evidence type="ECO:0000256" key="6">
    <source>
        <dbReference type="ARBA" id="ARBA00022490"/>
    </source>
</evidence>
<dbReference type="PANTHER" id="PTHR43707:SF1">
    <property type="entry name" value="HISTIDINE--TRNA LIGASE, MITOCHONDRIAL-RELATED"/>
    <property type="match status" value="1"/>
</dbReference>
<keyword evidence="7 9" id="KW-0368">Histidine biosynthesis</keyword>
<dbReference type="InterPro" id="IPR041715">
    <property type="entry name" value="HisRS-like_core"/>
</dbReference>
<dbReference type="Proteomes" id="UP000316801">
    <property type="component" value="Unassembled WGS sequence"/>
</dbReference>
<evidence type="ECO:0000256" key="2">
    <source>
        <dbReference type="ARBA" id="ARBA00004667"/>
    </source>
</evidence>
<evidence type="ECO:0000256" key="1">
    <source>
        <dbReference type="ARBA" id="ARBA00004496"/>
    </source>
</evidence>
<accession>A0A549TB56</accession>
<evidence type="ECO:0000259" key="11">
    <source>
        <dbReference type="Pfam" id="PF13393"/>
    </source>
</evidence>
<keyword evidence="13" id="KW-1185">Reference proteome</keyword>
<dbReference type="GO" id="GO:0004821">
    <property type="term" value="F:histidine-tRNA ligase activity"/>
    <property type="evidence" value="ECO:0007669"/>
    <property type="project" value="TreeGrafter"/>
</dbReference>
<dbReference type="AlphaFoldDB" id="A0A549TB56"/>
<evidence type="ECO:0000256" key="9">
    <source>
        <dbReference type="HAMAP-Rule" id="MF_00125"/>
    </source>
</evidence>
<protein>
    <recommendedName>
        <fullName evidence="5 9">ATP phosphoribosyltransferase regulatory subunit</fullName>
    </recommendedName>
</protein>
<comment type="subunit">
    <text evidence="4 9">Heteromultimer composed of HisG and HisZ subunits.</text>
</comment>
<evidence type="ECO:0000313" key="12">
    <source>
        <dbReference type="EMBL" id="TRL39123.1"/>
    </source>
</evidence>
<comment type="similarity">
    <text evidence="3 9">Belongs to the class-II aminoacyl-tRNA synthetase family. HisZ subfamily.</text>
</comment>
<keyword evidence="6 9" id="KW-0963">Cytoplasm</keyword>
<dbReference type="InterPro" id="IPR004517">
    <property type="entry name" value="HisZ"/>
</dbReference>
<dbReference type="InterPro" id="IPR004516">
    <property type="entry name" value="HisRS/HisZ"/>
</dbReference>
<dbReference type="Gene3D" id="3.30.930.10">
    <property type="entry name" value="Bira Bifunctional Protein, Domain 2"/>
    <property type="match status" value="1"/>
</dbReference>
<keyword evidence="12" id="KW-0328">Glycosyltransferase</keyword>
<dbReference type="EMBL" id="VJMG01000023">
    <property type="protein sequence ID" value="TRL39123.1"/>
    <property type="molecule type" value="Genomic_DNA"/>
</dbReference>
<feature type="binding site" evidence="10">
    <location>
        <position position="107"/>
    </location>
    <ligand>
        <name>L-histidine</name>
        <dbReference type="ChEBI" id="CHEBI:57595"/>
    </ligand>
</feature>
<reference evidence="12 13" key="1">
    <citation type="submission" date="2019-07" db="EMBL/GenBank/DDBJ databases">
        <title>Ln-dependent methylotrophs.</title>
        <authorList>
            <person name="Tani A."/>
        </authorList>
    </citation>
    <scope>NUCLEOTIDE SEQUENCE [LARGE SCALE GENOMIC DNA]</scope>
    <source>
        <strain evidence="12 13">SM12</strain>
    </source>
</reference>
<evidence type="ECO:0000256" key="3">
    <source>
        <dbReference type="ARBA" id="ARBA00005539"/>
    </source>
</evidence>
<gene>
    <name evidence="9" type="primary">hisZ</name>
    <name evidence="12" type="ORF">FNA46_10145</name>
</gene>
<evidence type="ECO:0000256" key="7">
    <source>
        <dbReference type="ARBA" id="ARBA00023102"/>
    </source>
</evidence>
<comment type="caution">
    <text evidence="12">The sequence shown here is derived from an EMBL/GenBank/DDBJ whole genome shotgun (WGS) entry which is preliminary data.</text>
</comment>
<dbReference type="GO" id="GO:0005737">
    <property type="term" value="C:cytoplasm"/>
    <property type="evidence" value="ECO:0007669"/>
    <property type="project" value="UniProtKB-SubCell"/>
</dbReference>
<dbReference type="GO" id="GO:0016757">
    <property type="term" value="F:glycosyltransferase activity"/>
    <property type="evidence" value="ECO:0007669"/>
    <property type="project" value="UniProtKB-KW"/>
</dbReference>
<feature type="binding site" evidence="10">
    <location>
        <position position="92"/>
    </location>
    <ligand>
        <name>L-histidine</name>
        <dbReference type="ChEBI" id="CHEBI:57595"/>
    </ligand>
</feature>
<evidence type="ECO:0000256" key="8">
    <source>
        <dbReference type="ARBA" id="ARBA00025246"/>
    </source>
</evidence>
<dbReference type="Pfam" id="PF13393">
    <property type="entry name" value="tRNA-synt_His"/>
    <property type="match status" value="2"/>
</dbReference>
<dbReference type="PANTHER" id="PTHR43707">
    <property type="entry name" value="HISTIDYL-TRNA SYNTHETASE"/>
    <property type="match status" value="1"/>
</dbReference>
<dbReference type="SUPFAM" id="SSF55681">
    <property type="entry name" value="Class II aaRS and biotin synthetases"/>
    <property type="match status" value="1"/>
</dbReference>
<comment type="pathway">
    <text evidence="2 9">Amino-acid biosynthesis; L-histidine biosynthesis; L-histidine from 5-phospho-alpha-D-ribose 1-diphosphate: step 1/9.</text>
</comment>
<dbReference type="GO" id="GO:0006427">
    <property type="term" value="P:histidyl-tRNA aminoacylation"/>
    <property type="evidence" value="ECO:0007669"/>
    <property type="project" value="TreeGrafter"/>
</dbReference>
<comment type="miscellaneous">
    <text evidence="9">This function is generally fulfilled by the C-terminal part of HisG, which is missing in some bacteria such as this one.</text>
</comment>
<evidence type="ECO:0000256" key="5">
    <source>
        <dbReference type="ARBA" id="ARBA00020397"/>
    </source>
</evidence>
<sequence length="394" mass="42903">MPLIDMPDFAPAILEEFAGRNTTRVDTPVIQPAEPFLDMAGEDLRRRIFLTENERGESLCLRPEFTIPVCLRHIETVTGTPKRYAYLGEVFRQRREGANEFYQAGLEDLGDTDAATADARIVADALACLHRVLPGRAFAVTIGDQAVFEAVVAALGLPSGWQRRLVRAFGQTDVLEAIIARLAKPEPVAGLSPEVEGLLEAGDDAALARHLHDEMERTGYLTNASRAPEEIVRRLKEKRLLAGASLDAAKLDALKEFLSINVSLRYAPGVLADFARSAGLPLDAAIAGFDARVAALSAAGASLADITWRAAFGRPLDYYTGLVFEVTVRGEHDVLVGGGRYDRMLTLLGAKEHIPAVGFSMWLDRIQKAKEGAAIRKVEAGFRTESPRKSGELR</sequence>
<dbReference type="NCBIfam" id="NF008951">
    <property type="entry name" value="PRK12295.1-4"/>
    <property type="match status" value="1"/>
</dbReference>
<keyword evidence="12" id="KW-0808">Transferase</keyword>
<feature type="binding site" evidence="10">
    <location>
        <begin position="64"/>
        <end position="66"/>
    </location>
    <ligand>
        <name>L-histidine</name>
        <dbReference type="ChEBI" id="CHEBI:57595"/>
    </ligand>
</feature>
<evidence type="ECO:0000313" key="13">
    <source>
        <dbReference type="Proteomes" id="UP000316801"/>
    </source>
</evidence>
<comment type="function">
    <text evidence="8 9">Required for the first step of histidine biosynthesis. May allow the feedback regulation of ATP phosphoribosyltransferase activity by histidine.</text>
</comment>
<feature type="domain" description="Class II Histidinyl-tRNA synthetase (HisRS)-like catalytic core" evidence="11">
    <location>
        <begin position="231"/>
        <end position="366"/>
    </location>
</feature>
<proteinExistence type="inferred from homology"/>
<dbReference type="RefSeq" id="WP_143125084.1">
    <property type="nucleotide sequence ID" value="NZ_VJMG01000023.1"/>
</dbReference>
<dbReference type="InterPro" id="IPR045864">
    <property type="entry name" value="aa-tRNA-synth_II/BPL/LPL"/>
</dbReference>
<feature type="binding site" evidence="10">
    <location>
        <position position="103"/>
    </location>
    <ligand>
        <name>L-histidine</name>
        <dbReference type="ChEBI" id="CHEBI:57595"/>
    </ligand>
</feature>
<dbReference type="HAMAP" id="MF_00125">
    <property type="entry name" value="HisZ"/>
    <property type="match status" value="1"/>
</dbReference>